<gene>
    <name evidence="2" type="ORF">M409DRAFT_49059</name>
</gene>
<dbReference type="RefSeq" id="XP_033675086.1">
    <property type="nucleotide sequence ID" value="XM_033811129.1"/>
</dbReference>
<dbReference type="AlphaFoldDB" id="A0A6A6D474"/>
<dbReference type="Proteomes" id="UP000799537">
    <property type="component" value="Unassembled WGS sequence"/>
</dbReference>
<dbReference type="GeneID" id="54564401"/>
<name>A0A6A6D474_ZASCE</name>
<keyword evidence="3" id="KW-1185">Reference proteome</keyword>
<evidence type="ECO:0000313" key="2">
    <source>
        <dbReference type="EMBL" id="KAF2174197.1"/>
    </source>
</evidence>
<reference evidence="2" key="1">
    <citation type="journal article" date="2020" name="Stud. Mycol.">
        <title>101 Dothideomycetes genomes: a test case for predicting lifestyles and emergence of pathogens.</title>
        <authorList>
            <person name="Haridas S."/>
            <person name="Albert R."/>
            <person name="Binder M."/>
            <person name="Bloem J."/>
            <person name="Labutti K."/>
            <person name="Salamov A."/>
            <person name="Andreopoulos B."/>
            <person name="Baker S."/>
            <person name="Barry K."/>
            <person name="Bills G."/>
            <person name="Bluhm B."/>
            <person name="Cannon C."/>
            <person name="Castanera R."/>
            <person name="Culley D."/>
            <person name="Daum C."/>
            <person name="Ezra D."/>
            <person name="Gonzalez J."/>
            <person name="Henrissat B."/>
            <person name="Kuo A."/>
            <person name="Liang C."/>
            <person name="Lipzen A."/>
            <person name="Lutzoni F."/>
            <person name="Magnuson J."/>
            <person name="Mondo S."/>
            <person name="Nolan M."/>
            <person name="Ohm R."/>
            <person name="Pangilinan J."/>
            <person name="Park H.-J."/>
            <person name="Ramirez L."/>
            <person name="Alfaro M."/>
            <person name="Sun H."/>
            <person name="Tritt A."/>
            <person name="Yoshinaga Y."/>
            <person name="Zwiers L.-H."/>
            <person name="Turgeon B."/>
            <person name="Goodwin S."/>
            <person name="Spatafora J."/>
            <person name="Crous P."/>
            <person name="Grigoriev I."/>
        </authorList>
    </citation>
    <scope>NUCLEOTIDE SEQUENCE</scope>
    <source>
        <strain evidence="2">ATCC 36951</strain>
    </source>
</reference>
<dbReference type="EMBL" id="ML993579">
    <property type="protein sequence ID" value="KAF2174197.1"/>
    <property type="molecule type" value="Genomic_DNA"/>
</dbReference>
<evidence type="ECO:0000313" key="3">
    <source>
        <dbReference type="Proteomes" id="UP000799537"/>
    </source>
</evidence>
<accession>A0A6A6D474</accession>
<proteinExistence type="predicted"/>
<organism evidence="2 3">
    <name type="scientific">Zasmidium cellare ATCC 36951</name>
    <dbReference type="NCBI Taxonomy" id="1080233"/>
    <lineage>
        <taxon>Eukaryota</taxon>
        <taxon>Fungi</taxon>
        <taxon>Dikarya</taxon>
        <taxon>Ascomycota</taxon>
        <taxon>Pezizomycotina</taxon>
        <taxon>Dothideomycetes</taxon>
        <taxon>Dothideomycetidae</taxon>
        <taxon>Mycosphaerellales</taxon>
        <taxon>Mycosphaerellaceae</taxon>
        <taxon>Zasmidium</taxon>
    </lineage>
</organism>
<feature type="compositionally biased region" description="Basic and acidic residues" evidence="1">
    <location>
        <begin position="146"/>
        <end position="159"/>
    </location>
</feature>
<protein>
    <submittedName>
        <fullName evidence="2">Uncharacterized protein</fullName>
    </submittedName>
</protein>
<evidence type="ECO:0000256" key="1">
    <source>
        <dbReference type="SAM" id="MobiDB-lite"/>
    </source>
</evidence>
<sequence length="159" mass="17897">MRPAFVDALARGRVPAANMLSFQHHHHSCSARMHTVSATEHRRLHDFFCWLDQRENSDSAGFHGFMSVLCGFFLQAGFIDYSKSTHHAGEQLPTPRLDIVRRSIFAIPIATIEARAISRCALPTLPTCNLHRGSRKHTAASASRARPWDGRESLRRPTI</sequence>
<feature type="region of interest" description="Disordered" evidence="1">
    <location>
        <begin position="132"/>
        <end position="159"/>
    </location>
</feature>